<sequence length="80" mass="9445">MSCLFHIHTPLNSFTPDSLHRVFSDYNPLLIRIHIPICVDPCRKDMCSGDHLHLCKRHHLPSPPYVFLFYLLYQQQNLSL</sequence>
<dbReference type="AlphaFoldDB" id="A0A397Z720"/>
<name>A0A397Z720_BRACM</name>
<evidence type="ECO:0000313" key="1">
    <source>
        <dbReference type="EMBL" id="RID58093.1"/>
    </source>
</evidence>
<reference evidence="1 2" key="1">
    <citation type="submission" date="2018-06" db="EMBL/GenBank/DDBJ databases">
        <title>WGS assembly of Brassica rapa FPsc.</title>
        <authorList>
            <person name="Bowman J."/>
            <person name="Kohchi T."/>
            <person name="Yamato K."/>
            <person name="Jenkins J."/>
            <person name="Shu S."/>
            <person name="Ishizaki K."/>
            <person name="Yamaoka S."/>
            <person name="Nishihama R."/>
            <person name="Nakamura Y."/>
            <person name="Berger F."/>
            <person name="Adam C."/>
            <person name="Aki S."/>
            <person name="Althoff F."/>
            <person name="Araki T."/>
            <person name="Arteaga-Vazquez M."/>
            <person name="Balasubrmanian S."/>
            <person name="Bauer D."/>
            <person name="Boehm C."/>
            <person name="Briginshaw L."/>
            <person name="Caballero-Perez J."/>
            <person name="Catarino B."/>
            <person name="Chen F."/>
            <person name="Chiyoda S."/>
            <person name="Chovatia M."/>
            <person name="Davies K."/>
            <person name="Delmans M."/>
            <person name="Demura T."/>
            <person name="Dierschke T."/>
            <person name="Dolan L."/>
            <person name="Dorantes-Acosta A."/>
            <person name="Eklund D."/>
            <person name="Florent S."/>
            <person name="Flores-Sandoval E."/>
            <person name="Fujiyama A."/>
            <person name="Fukuzawa H."/>
            <person name="Galik B."/>
            <person name="Grimanelli D."/>
            <person name="Grimwood J."/>
            <person name="Grossniklaus U."/>
            <person name="Hamada T."/>
            <person name="Haseloff J."/>
            <person name="Hetherington A."/>
            <person name="Higo A."/>
            <person name="Hirakawa Y."/>
            <person name="Hundley H."/>
            <person name="Ikeda Y."/>
            <person name="Inoue K."/>
            <person name="Inoue S."/>
            <person name="Ishida S."/>
            <person name="Jia Q."/>
            <person name="Kakita M."/>
            <person name="Kanazawa T."/>
            <person name="Kawai Y."/>
            <person name="Kawashima T."/>
            <person name="Kennedy M."/>
            <person name="Kinose K."/>
            <person name="Kinoshita T."/>
            <person name="Kohara Y."/>
            <person name="Koide E."/>
            <person name="Komatsu K."/>
            <person name="Kopischke S."/>
            <person name="Kubo M."/>
            <person name="Kyozuka J."/>
            <person name="Lagercrantz U."/>
            <person name="Lin S."/>
            <person name="Lindquist E."/>
            <person name="Lipzen A."/>
            <person name="Lu C."/>
            <person name="Luna E."/>
            <person name="Martienssen R."/>
            <person name="Minamino N."/>
            <person name="Mizutani M."/>
            <person name="Mizutani M."/>
            <person name="Mochizuki N."/>
            <person name="Monte I."/>
            <person name="Mosher R."/>
            <person name="Nagasaki H."/>
            <person name="Nakagami H."/>
            <person name="Naramoto S."/>
            <person name="Nishitani K."/>
            <person name="Ohtani M."/>
            <person name="Okamoto T."/>
            <person name="Okumura M."/>
            <person name="Phillips J."/>
            <person name="Pollak B."/>
            <person name="Reinders A."/>
            <person name="Roevekamp M."/>
            <person name="Sano R."/>
            <person name="Sawa S."/>
            <person name="Schmid M."/>
            <person name="Shirakawa M."/>
            <person name="Solano R."/>
            <person name="Spunde A."/>
            <person name="Suetsugu N."/>
            <person name="Sugano S."/>
            <person name="Sugiyama A."/>
            <person name="Sun R."/>
            <person name="Suzuki Y."/>
            <person name="Takenaka M."/>
            <person name="Takezawa D."/>
            <person name="Tomogane H."/>
            <person name="Tsuzuki M."/>
            <person name="Ueda T."/>
            <person name="Umeda M."/>
            <person name="Ward J."/>
            <person name="Watanabe Y."/>
            <person name="Yazaki K."/>
            <person name="Yokoyama R."/>
            <person name="Yoshitake Y."/>
            <person name="Yotsui I."/>
            <person name="Zachgo S."/>
            <person name="Schmutz J."/>
        </authorList>
    </citation>
    <scope>NUCLEOTIDE SEQUENCE [LARGE SCALE GENOMIC DNA]</scope>
    <source>
        <strain evidence="2">cv. B-3</strain>
    </source>
</reference>
<evidence type="ECO:0000313" key="2">
    <source>
        <dbReference type="Proteomes" id="UP000264353"/>
    </source>
</evidence>
<accession>A0A397Z720</accession>
<dbReference type="EMBL" id="CM010633">
    <property type="protein sequence ID" value="RID58093.1"/>
    <property type="molecule type" value="Genomic_DNA"/>
</dbReference>
<organism evidence="1 2">
    <name type="scientific">Brassica campestris</name>
    <name type="common">Field mustard</name>
    <dbReference type="NCBI Taxonomy" id="3711"/>
    <lineage>
        <taxon>Eukaryota</taxon>
        <taxon>Viridiplantae</taxon>
        <taxon>Streptophyta</taxon>
        <taxon>Embryophyta</taxon>
        <taxon>Tracheophyta</taxon>
        <taxon>Spermatophyta</taxon>
        <taxon>Magnoliopsida</taxon>
        <taxon>eudicotyledons</taxon>
        <taxon>Gunneridae</taxon>
        <taxon>Pentapetalae</taxon>
        <taxon>rosids</taxon>
        <taxon>malvids</taxon>
        <taxon>Brassicales</taxon>
        <taxon>Brassicaceae</taxon>
        <taxon>Brassiceae</taxon>
        <taxon>Brassica</taxon>
    </lineage>
</organism>
<dbReference type="Proteomes" id="UP000264353">
    <property type="component" value="Chromosome A6"/>
</dbReference>
<gene>
    <name evidence="1" type="ORF">BRARA_F01414</name>
</gene>
<proteinExistence type="predicted"/>
<protein>
    <submittedName>
        <fullName evidence="1">Uncharacterized protein</fullName>
    </submittedName>
</protein>